<dbReference type="OMA" id="FPCDEDY"/>
<organism evidence="1 2">
    <name type="scientific">Trichinella britovi</name>
    <name type="common">Parasitic roundworm</name>
    <dbReference type="NCBI Taxonomy" id="45882"/>
    <lineage>
        <taxon>Eukaryota</taxon>
        <taxon>Metazoa</taxon>
        <taxon>Ecdysozoa</taxon>
        <taxon>Nematoda</taxon>
        <taxon>Enoplea</taxon>
        <taxon>Dorylaimia</taxon>
        <taxon>Trichinellida</taxon>
        <taxon>Trichinellidae</taxon>
        <taxon>Trichinella</taxon>
    </lineage>
</organism>
<name>A0A0V1CDX5_TRIBR</name>
<comment type="caution">
    <text evidence="1">The sequence shown here is derived from an EMBL/GenBank/DDBJ whole genome shotgun (WGS) entry which is preliminary data.</text>
</comment>
<keyword evidence="2" id="KW-1185">Reference proteome</keyword>
<evidence type="ECO:0000313" key="1">
    <source>
        <dbReference type="EMBL" id="KRY47409.1"/>
    </source>
</evidence>
<dbReference type="Proteomes" id="UP000054653">
    <property type="component" value="Unassembled WGS sequence"/>
</dbReference>
<evidence type="ECO:0000313" key="2">
    <source>
        <dbReference type="Proteomes" id="UP000054653"/>
    </source>
</evidence>
<accession>A0A0V1CDX5</accession>
<dbReference type="AlphaFoldDB" id="A0A0V1CDX5"/>
<gene>
    <name evidence="1" type="ORF">T03_15253</name>
</gene>
<reference evidence="1 2" key="1">
    <citation type="submission" date="2015-01" db="EMBL/GenBank/DDBJ databases">
        <title>Evolution of Trichinella species and genotypes.</title>
        <authorList>
            <person name="Korhonen P.K."/>
            <person name="Edoardo P."/>
            <person name="Giuseppe L.R."/>
            <person name="Gasser R.B."/>
        </authorList>
    </citation>
    <scope>NUCLEOTIDE SEQUENCE [LARGE SCALE GENOMIC DNA]</scope>
    <source>
        <strain evidence="1">ISS120</strain>
    </source>
</reference>
<sequence length="99" mass="11417">MQIFNRGLDVCLLCSYSSPLANSLVFSSREARNKYFRKVAIHTILLIKSRENFCLLSALQSRYSRTCLLENVYVTSVSVIVGVRCAVRVRWLFPCDEDY</sequence>
<dbReference type="EMBL" id="JYDI01000244">
    <property type="protein sequence ID" value="KRY47409.1"/>
    <property type="molecule type" value="Genomic_DNA"/>
</dbReference>
<proteinExistence type="predicted"/>
<protein>
    <submittedName>
        <fullName evidence="1">Uncharacterized protein</fullName>
    </submittedName>
</protein>